<evidence type="ECO:0000256" key="4">
    <source>
        <dbReference type="ARBA" id="ARBA00023180"/>
    </source>
</evidence>
<keyword evidence="4" id="KW-0325">Glycoprotein</keyword>
<dbReference type="SMART" id="SM00112">
    <property type="entry name" value="CA"/>
    <property type="match status" value="2"/>
</dbReference>
<dbReference type="EMBL" id="QVMU01000041">
    <property type="protein sequence ID" value="RJX65046.1"/>
    <property type="molecule type" value="Genomic_DNA"/>
</dbReference>
<keyword evidence="2" id="KW-0812">Transmembrane</keyword>
<dbReference type="PROSITE" id="PS50268">
    <property type="entry name" value="CADHERIN_2"/>
    <property type="match status" value="2"/>
</dbReference>
<dbReference type="GO" id="GO:0005886">
    <property type="term" value="C:plasma membrane"/>
    <property type="evidence" value="ECO:0007669"/>
    <property type="project" value="TreeGrafter"/>
</dbReference>
<dbReference type="Proteomes" id="UP000273252">
    <property type="component" value="Unassembled WGS sequence"/>
</dbReference>
<dbReference type="InterPro" id="IPR015919">
    <property type="entry name" value="Cadherin-like_sf"/>
</dbReference>
<sequence>MSKAILTANTIVVIGNDGQLREVQPGEVPVAGEVVVVVGDNATAVTDMQANIVSGNDGLVELNLDRSIADIVQQIEQGQDPTVDAENAPGADVIDGSSPTVTGSISRTDAQTLATTLFETNGLESQGLSQTQSVALLDLIRDGLLGNIGDGGNLGGSGGGDEGNGGSGGGDGGGSSNEPPFFDFPSDQNSYSFDYDENSSGDDVIGTVSATDPEGEEILYSIEFGDDDPLEGLFEINADGEITLTEAGVDAFTNDYELQSNTHQITVVASDGVNTTETTVTLNEQDVNEAPVFELPDGGGDDYIFYYDENSADEYVIGTVSATDPENETVTYQLDFADDDPLMGLFEIDSNGQISLTAAGVAAFTNDYELQSNSHQVTVIASDGVNESSIVVTLNEQDVNEAPVFELPDGEEEYCFHYDENSAEEYVIGMVSALDPEGGNVTYSIDYAPNDPLNGLFEVNNNGQISLTDAGVEAFTNDYELFSNNHYITVVASDGVNE</sequence>
<evidence type="ECO:0000313" key="7">
    <source>
        <dbReference type="EMBL" id="RJX65046.1"/>
    </source>
</evidence>
<evidence type="ECO:0000256" key="3">
    <source>
        <dbReference type="ARBA" id="ARBA00022989"/>
    </source>
</evidence>
<evidence type="ECO:0000256" key="1">
    <source>
        <dbReference type="ARBA" id="ARBA00004167"/>
    </source>
</evidence>
<dbReference type="GO" id="GO:0005509">
    <property type="term" value="F:calcium ion binding"/>
    <property type="evidence" value="ECO:0007669"/>
    <property type="project" value="InterPro"/>
</dbReference>
<keyword evidence="3" id="KW-1133">Transmembrane helix</keyword>
<evidence type="ECO:0000256" key="5">
    <source>
        <dbReference type="SAM" id="MobiDB-lite"/>
    </source>
</evidence>
<organism evidence="7 8">
    <name type="scientific">Vibrio sinensis</name>
    <dbReference type="NCBI Taxonomy" id="2302434"/>
    <lineage>
        <taxon>Bacteria</taxon>
        <taxon>Pseudomonadati</taxon>
        <taxon>Pseudomonadota</taxon>
        <taxon>Gammaproteobacteria</taxon>
        <taxon>Vibrionales</taxon>
        <taxon>Vibrionaceae</taxon>
        <taxon>Vibrio</taxon>
    </lineage>
</organism>
<feature type="region of interest" description="Disordered" evidence="5">
    <location>
        <begin position="152"/>
        <end position="200"/>
    </location>
</feature>
<dbReference type="AlphaFoldDB" id="A0A3A6Q751"/>
<feature type="domain" description="Cadherin" evidence="6">
    <location>
        <begin position="309"/>
        <end position="405"/>
    </location>
</feature>
<feature type="domain" description="Cadherin" evidence="6">
    <location>
        <begin position="187"/>
        <end position="293"/>
    </location>
</feature>
<feature type="compositionally biased region" description="Gly residues" evidence="5">
    <location>
        <begin position="152"/>
        <end position="175"/>
    </location>
</feature>
<dbReference type="InterPro" id="IPR002126">
    <property type="entry name" value="Cadherin-like_dom"/>
</dbReference>
<evidence type="ECO:0000259" key="6">
    <source>
        <dbReference type="PROSITE" id="PS50268"/>
    </source>
</evidence>
<reference evidence="7 8" key="1">
    <citation type="submission" date="2018-08" db="EMBL/GenBank/DDBJ databases">
        <title>Vibrio isolated from the Eastern China Marginal Seas.</title>
        <authorList>
            <person name="Li Y."/>
        </authorList>
    </citation>
    <scope>NUCLEOTIDE SEQUENCE [LARGE SCALE GENOMIC DNA]</scope>
    <source>
        <strain evidence="7 8">BEI233</strain>
    </source>
</reference>
<name>A0A3A6Q751_9VIBR</name>
<accession>A0A3A6Q751</accession>
<dbReference type="RefSeq" id="WP_133305466.1">
    <property type="nucleotide sequence ID" value="NZ_QVMU01000041.1"/>
</dbReference>
<dbReference type="SUPFAM" id="SSF49313">
    <property type="entry name" value="Cadherin-like"/>
    <property type="match status" value="3"/>
</dbReference>
<evidence type="ECO:0000313" key="8">
    <source>
        <dbReference type="Proteomes" id="UP000273252"/>
    </source>
</evidence>
<gene>
    <name evidence="7" type="ORF">DZ860_22725</name>
</gene>
<dbReference type="PANTHER" id="PTHR24028:SF328">
    <property type="entry name" value="CADHERIN-3"/>
    <property type="match status" value="1"/>
</dbReference>
<comment type="caution">
    <text evidence="7">The sequence shown here is derived from an EMBL/GenBank/DDBJ whole genome shotgun (WGS) entry which is preliminary data.</text>
</comment>
<proteinExistence type="predicted"/>
<dbReference type="PANTHER" id="PTHR24028">
    <property type="entry name" value="CADHERIN-87A"/>
    <property type="match status" value="1"/>
</dbReference>
<dbReference type="GO" id="GO:0007156">
    <property type="term" value="P:homophilic cell adhesion via plasma membrane adhesion molecules"/>
    <property type="evidence" value="ECO:0007669"/>
    <property type="project" value="InterPro"/>
</dbReference>
<dbReference type="OrthoDB" id="5918572at2"/>
<dbReference type="InterPro" id="IPR050174">
    <property type="entry name" value="Protocadherin/Cadherin-CA"/>
</dbReference>
<keyword evidence="3" id="KW-0472">Membrane</keyword>
<evidence type="ECO:0000256" key="2">
    <source>
        <dbReference type="ARBA" id="ARBA00022692"/>
    </source>
</evidence>
<feature type="region of interest" description="Disordered" evidence="5">
    <location>
        <begin position="77"/>
        <end position="104"/>
    </location>
</feature>
<comment type="subcellular location">
    <subcellularLocation>
        <location evidence="1">Membrane</location>
        <topology evidence="1">Single-pass membrane protein</topology>
    </subcellularLocation>
</comment>
<dbReference type="CDD" id="cd11304">
    <property type="entry name" value="Cadherin_repeat"/>
    <property type="match status" value="3"/>
</dbReference>
<dbReference type="Gene3D" id="2.60.40.60">
    <property type="entry name" value="Cadherins"/>
    <property type="match status" value="3"/>
</dbReference>
<feature type="non-terminal residue" evidence="7">
    <location>
        <position position="498"/>
    </location>
</feature>
<protein>
    <submittedName>
        <fullName evidence="7">Cadherin repeat domain-containing protein</fullName>
    </submittedName>
</protein>
<keyword evidence="8" id="KW-1185">Reference proteome</keyword>